<organism evidence="2 3">
    <name type="scientific">Lentithecium fluviatile CBS 122367</name>
    <dbReference type="NCBI Taxonomy" id="1168545"/>
    <lineage>
        <taxon>Eukaryota</taxon>
        <taxon>Fungi</taxon>
        <taxon>Dikarya</taxon>
        <taxon>Ascomycota</taxon>
        <taxon>Pezizomycotina</taxon>
        <taxon>Dothideomycetes</taxon>
        <taxon>Pleosporomycetidae</taxon>
        <taxon>Pleosporales</taxon>
        <taxon>Massarineae</taxon>
        <taxon>Lentitheciaceae</taxon>
        <taxon>Lentithecium</taxon>
    </lineage>
</organism>
<feature type="region of interest" description="Disordered" evidence="1">
    <location>
        <begin position="313"/>
        <end position="342"/>
    </location>
</feature>
<sequence length="596" mass="65435">MSPSSNPSVSSLSKPEPIRTSPTKATQKWTHLHTLKTLDKVDYDNIYDFLVTSQDLIASLTPADLLAVKPKIETLLSTAIAPVARRLRENQAAELEVVAEIMEEGVVALVAAVVELPGDMGVEGLVEAVRGAYVTRDPSNDNERDGSDEDTAEIEQGQAVPDANGTVKKEGPKSSTKSKIHSKANSAPAENKTATSRIAPRPRPGQKGIATRITKSKKSSSPESKKGERVVGDFIVDDWASDTPDSGSEYSYRSETATRRHYAKPHLHDPMRRKCGRDDDENEDRPVRKKLIRGWEQYPTLPFLSAEASAAAGARQPTRRLQPNNTASPYASHGPTVVSGRRGPVYVKQEPHEAPMEMAAPTPVMEFAYGILNAQRAMDNVKRGLFEMSAAEIQGRFSRSDGIHMPTEREWEAVGELTKEAIAARLQLLVSNSSAARQRFEAAVAAFHLENETFSSIHAPNDLPGTRFLLIRHRSTSAAGNAIFGPQKAYQDAVLKLRLFVVDLLNLLPLHSVAKSKTTPLYNALMEEGLSGEERVRASFLKIGKNPFEFAGRERVLVGRFMDGVKERLEMLEKEEGKLVEWGRECVAAILSTDKG</sequence>
<evidence type="ECO:0000256" key="1">
    <source>
        <dbReference type="SAM" id="MobiDB-lite"/>
    </source>
</evidence>
<feature type="compositionally biased region" description="Polar residues" evidence="1">
    <location>
        <begin position="243"/>
        <end position="255"/>
    </location>
</feature>
<feature type="region of interest" description="Disordered" evidence="1">
    <location>
        <begin position="134"/>
        <end position="284"/>
    </location>
</feature>
<protein>
    <submittedName>
        <fullName evidence="2">Uncharacterized protein</fullName>
    </submittedName>
</protein>
<evidence type="ECO:0000313" key="3">
    <source>
        <dbReference type="Proteomes" id="UP000799291"/>
    </source>
</evidence>
<accession>A0A6G1ISN7</accession>
<reference evidence="2" key="1">
    <citation type="journal article" date="2020" name="Stud. Mycol.">
        <title>101 Dothideomycetes genomes: a test case for predicting lifestyles and emergence of pathogens.</title>
        <authorList>
            <person name="Haridas S."/>
            <person name="Albert R."/>
            <person name="Binder M."/>
            <person name="Bloem J."/>
            <person name="Labutti K."/>
            <person name="Salamov A."/>
            <person name="Andreopoulos B."/>
            <person name="Baker S."/>
            <person name="Barry K."/>
            <person name="Bills G."/>
            <person name="Bluhm B."/>
            <person name="Cannon C."/>
            <person name="Castanera R."/>
            <person name="Culley D."/>
            <person name="Daum C."/>
            <person name="Ezra D."/>
            <person name="Gonzalez J."/>
            <person name="Henrissat B."/>
            <person name="Kuo A."/>
            <person name="Liang C."/>
            <person name="Lipzen A."/>
            <person name="Lutzoni F."/>
            <person name="Magnuson J."/>
            <person name="Mondo S."/>
            <person name="Nolan M."/>
            <person name="Ohm R."/>
            <person name="Pangilinan J."/>
            <person name="Park H.-J."/>
            <person name="Ramirez L."/>
            <person name="Alfaro M."/>
            <person name="Sun H."/>
            <person name="Tritt A."/>
            <person name="Yoshinaga Y."/>
            <person name="Zwiers L.-H."/>
            <person name="Turgeon B."/>
            <person name="Goodwin S."/>
            <person name="Spatafora J."/>
            <person name="Crous P."/>
            <person name="Grigoriev I."/>
        </authorList>
    </citation>
    <scope>NUCLEOTIDE SEQUENCE</scope>
    <source>
        <strain evidence="2">CBS 122367</strain>
    </source>
</reference>
<keyword evidence="3" id="KW-1185">Reference proteome</keyword>
<gene>
    <name evidence="2" type="ORF">K458DRAFT_406553</name>
</gene>
<dbReference type="EMBL" id="MU005592">
    <property type="protein sequence ID" value="KAF2681175.1"/>
    <property type="molecule type" value="Genomic_DNA"/>
</dbReference>
<feature type="compositionally biased region" description="Polar residues" evidence="1">
    <location>
        <begin position="319"/>
        <end position="329"/>
    </location>
</feature>
<dbReference type="AlphaFoldDB" id="A0A6G1ISN7"/>
<dbReference type="Proteomes" id="UP000799291">
    <property type="component" value="Unassembled WGS sequence"/>
</dbReference>
<proteinExistence type="predicted"/>
<evidence type="ECO:0000313" key="2">
    <source>
        <dbReference type="EMBL" id="KAF2681175.1"/>
    </source>
</evidence>
<feature type="region of interest" description="Disordered" evidence="1">
    <location>
        <begin position="1"/>
        <end position="26"/>
    </location>
</feature>
<feature type="compositionally biased region" description="Low complexity" evidence="1">
    <location>
        <begin position="1"/>
        <end position="15"/>
    </location>
</feature>
<name>A0A6G1ISN7_9PLEO</name>